<keyword evidence="3" id="KW-1185">Reference proteome</keyword>
<dbReference type="Pfam" id="PF12762">
    <property type="entry name" value="DDE_Tnp_IS1595"/>
    <property type="match status" value="1"/>
</dbReference>
<evidence type="ECO:0000259" key="1">
    <source>
        <dbReference type="SMART" id="SM01126"/>
    </source>
</evidence>
<dbReference type="PANTHER" id="PTHR47163">
    <property type="entry name" value="DDE_TNP_IS1595 DOMAIN-CONTAINING PROTEIN"/>
    <property type="match status" value="1"/>
</dbReference>
<dbReference type="RefSeq" id="WP_181059099.1">
    <property type="nucleotide sequence ID" value="NZ_JACDTY010000008.1"/>
</dbReference>
<dbReference type="SMART" id="SM01126">
    <property type="entry name" value="DDE_Tnp_IS1595"/>
    <property type="match status" value="1"/>
</dbReference>
<name>A0A838BA69_9HYPH</name>
<evidence type="ECO:0000313" key="3">
    <source>
        <dbReference type="Proteomes" id="UP000558284"/>
    </source>
</evidence>
<dbReference type="InterPro" id="IPR053164">
    <property type="entry name" value="IS1016-like_transposase"/>
</dbReference>
<evidence type="ECO:0000313" key="2">
    <source>
        <dbReference type="EMBL" id="MBA1142260.1"/>
    </source>
</evidence>
<dbReference type="PANTHER" id="PTHR47163:SF2">
    <property type="entry name" value="SI:DKEY-17M8.2"/>
    <property type="match status" value="1"/>
</dbReference>
<dbReference type="EMBL" id="JACDTY010000008">
    <property type="protein sequence ID" value="MBA1142260.1"/>
    <property type="molecule type" value="Genomic_DNA"/>
</dbReference>
<sequence length="294" mass="33530">MTKYTFKEFQAEYPDDAACLAKLMEINYGGTHITCPDCGVEANFYPMTKRKAYACQECGYHIYPCAGSIFHKSRTNLTKWFFAMYLMTSTRHGVAAKEVERQIGVTYKCAWRMCHELRKLMATADYRGPLSGHVEVDETYVGGSQKVRVRRAKGTNKTVVMGLVERNGNIIAGPIPDVSIFTLEPIIRSNVVPGSTISTDELRSYKDLKNSGYVHGTVNHDAEQYVHGIHHTNTLEGHWSHFKRAVLGTHVHISGKHMWKYVSEFSYRRNYRHSHTAMFNRLVEAFSLPRLVEP</sequence>
<comment type="caution">
    <text evidence="2">The sequence shown here is derived from an EMBL/GenBank/DDBJ whole genome shotgun (WGS) entry which is preliminary data.</text>
</comment>
<dbReference type="AlphaFoldDB" id="A0A838BA69"/>
<reference evidence="2 3" key="1">
    <citation type="submission" date="2020-07" db="EMBL/GenBank/DDBJ databases">
        <title>Definition of the novel symbiovar canariense within Mesorhizobium novociceri, a new species of genus Mesorhizobium nodulating Cicer canariense in the Caldera de Taburiente National Park (La Palma, Canary Islands).</title>
        <authorList>
            <person name="Leon-Barrios M."/>
            <person name="Perez-Yepez J."/>
            <person name="Flores-Felix J.D."/>
            <person name="Ramirez-Baena M.H."/>
            <person name="Pulido-Suarez L."/>
            <person name="Igual J.M."/>
            <person name="Velazquez E."/>
            <person name="Peix A."/>
        </authorList>
    </citation>
    <scope>NUCLEOTIDE SEQUENCE [LARGE SCALE GENOMIC DNA]</scope>
    <source>
        <strain evidence="2 3">CCANP35</strain>
    </source>
</reference>
<dbReference type="NCBIfam" id="NF033547">
    <property type="entry name" value="transpos_IS1595"/>
    <property type="match status" value="1"/>
</dbReference>
<protein>
    <submittedName>
        <fullName evidence="2">IS1595 family transposase</fullName>
    </submittedName>
</protein>
<dbReference type="InterPro" id="IPR024442">
    <property type="entry name" value="Transposase_Zn_ribbon"/>
</dbReference>
<dbReference type="Pfam" id="PF12760">
    <property type="entry name" value="Zn_ribbon_IS1595"/>
    <property type="match status" value="1"/>
</dbReference>
<gene>
    <name evidence="2" type="ORF">H0241_18580</name>
</gene>
<accession>A0A838BA69</accession>
<feature type="domain" description="ISXO2-like transposase" evidence="1">
    <location>
        <begin position="129"/>
        <end position="270"/>
    </location>
</feature>
<proteinExistence type="predicted"/>
<dbReference type="InterPro" id="IPR024445">
    <property type="entry name" value="Tnp_ISXO2-like"/>
</dbReference>
<organism evidence="2 3">
    <name type="scientific">Mesorhizobium neociceri</name>
    <dbReference type="NCBI Taxonomy" id="1307853"/>
    <lineage>
        <taxon>Bacteria</taxon>
        <taxon>Pseudomonadati</taxon>
        <taxon>Pseudomonadota</taxon>
        <taxon>Alphaproteobacteria</taxon>
        <taxon>Hyphomicrobiales</taxon>
        <taxon>Phyllobacteriaceae</taxon>
        <taxon>Mesorhizobium</taxon>
    </lineage>
</organism>
<dbReference type="Proteomes" id="UP000558284">
    <property type="component" value="Unassembled WGS sequence"/>
</dbReference>